<protein>
    <submittedName>
        <fullName evidence="2">Uncharacterized protein</fullName>
    </submittedName>
</protein>
<evidence type="ECO:0000313" key="2">
    <source>
        <dbReference type="EMBL" id="KAL3656872.1"/>
    </source>
</evidence>
<name>A0ABD3ET57_9STRA</name>
<proteinExistence type="predicted"/>
<feature type="transmembrane region" description="Helical" evidence="1">
    <location>
        <begin position="38"/>
        <end position="53"/>
    </location>
</feature>
<dbReference type="AlphaFoldDB" id="A0ABD3ET57"/>
<keyword evidence="1" id="KW-0472">Membrane</keyword>
<comment type="caution">
    <text evidence="2">The sequence shown here is derived from an EMBL/GenBank/DDBJ whole genome shotgun (WGS) entry which is preliminary data.</text>
</comment>
<accession>A0ABD3ET57</accession>
<dbReference type="Proteomes" id="UP001632037">
    <property type="component" value="Unassembled WGS sequence"/>
</dbReference>
<keyword evidence="3" id="KW-1185">Reference proteome</keyword>
<keyword evidence="1" id="KW-0812">Transmembrane</keyword>
<gene>
    <name evidence="2" type="ORF">V7S43_018212</name>
</gene>
<evidence type="ECO:0000313" key="3">
    <source>
        <dbReference type="Proteomes" id="UP001632037"/>
    </source>
</evidence>
<keyword evidence="1" id="KW-1133">Transmembrane helix</keyword>
<reference evidence="2 3" key="1">
    <citation type="submission" date="2024-09" db="EMBL/GenBank/DDBJ databases">
        <title>Genome sequencing and assembly of Phytophthora oleae, isolate VK10A, causative agent of rot of olive drupes.</title>
        <authorList>
            <person name="Conti Taguali S."/>
            <person name="Riolo M."/>
            <person name="La Spada F."/>
            <person name="Cacciola S.O."/>
            <person name="Dionisio G."/>
        </authorList>
    </citation>
    <scope>NUCLEOTIDE SEQUENCE [LARGE SCALE GENOMIC DNA]</scope>
    <source>
        <strain evidence="2 3">VK10A</strain>
    </source>
</reference>
<evidence type="ECO:0000256" key="1">
    <source>
        <dbReference type="SAM" id="Phobius"/>
    </source>
</evidence>
<sequence>MVQTVARRWPDLLLLLLLLLLSLKLLQRSLTKLRQGCLTFLVLVLLGPTLSRFRRR</sequence>
<dbReference type="EMBL" id="JBIMZQ010000072">
    <property type="protein sequence ID" value="KAL3656872.1"/>
    <property type="molecule type" value="Genomic_DNA"/>
</dbReference>
<organism evidence="2 3">
    <name type="scientific">Phytophthora oleae</name>
    <dbReference type="NCBI Taxonomy" id="2107226"/>
    <lineage>
        <taxon>Eukaryota</taxon>
        <taxon>Sar</taxon>
        <taxon>Stramenopiles</taxon>
        <taxon>Oomycota</taxon>
        <taxon>Peronosporomycetes</taxon>
        <taxon>Peronosporales</taxon>
        <taxon>Peronosporaceae</taxon>
        <taxon>Phytophthora</taxon>
    </lineage>
</organism>